<dbReference type="Pfam" id="PF12848">
    <property type="entry name" value="ABC_tran_Xtn"/>
    <property type="match status" value="1"/>
</dbReference>
<dbReference type="SUPFAM" id="SSF52540">
    <property type="entry name" value="P-loop containing nucleoside triphosphate hydrolases"/>
    <property type="match status" value="2"/>
</dbReference>
<evidence type="ECO:0000313" key="10">
    <source>
        <dbReference type="Proteomes" id="UP000501991"/>
    </source>
</evidence>
<reference evidence="9 10" key="1">
    <citation type="submission" date="2020-02" db="EMBL/GenBank/DDBJ databases">
        <title>Nitrogenibacter mangrovi gen. nov., sp. nov. isolated from mangrove sediment, a denitrifying betaproteobacterium.</title>
        <authorList>
            <person name="Liao H."/>
            <person name="Tian Y."/>
        </authorList>
    </citation>
    <scope>NUCLEOTIDE SEQUENCE [LARGE SCALE GENOMIC DNA]</scope>
    <source>
        <strain evidence="9 10">M9-3-2</strain>
    </source>
</reference>
<dbReference type="Gene3D" id="1.10.287.380">
    <property type="entry name" value="Valyl-tRNA synthetase, C-terminal domain"/>
    <property type="match status" value="1"/>
</dbReference>
<dbReference type="Pfam" id="PF00005">
    <property type="entry name" value="ABC_tran"/>
    <property type="match status" value="2"/>
</dbReference>
<organism evidence="9 10">
    <name type="scientific">Nitrogeniibacter mangrovi</name>
    <dbReference type="NCBI Taxonomy" id="2016596"/>
    <lineage>
        <taxon>Bacteria</taxon>
        <taxon>Pseudomonadati</taxon>
        <taxon>Pseudomonadota</taxon>
        <taxon>Betaproteobacteria</taxon>
        <taxon>Rhodocyclales</taxon>
        <taxon>Zoogloeaceae</taxon>
        <taxon>Nitrogeniibacter</taxon>
    </lineage>
</organism>
<dbReference type="CDD" id="cd03221">
    <property type="entry name" value="ABCF_EF-3"/>
    <property type="match status" value="2"/>
</dbReference>
<dbReference type="InterPro" id="IPR037118">
    <property type="entry name" value="Val-tRNA_synth_C_sf"/>
</dbReference>
<dbReference type="Proteomes" id="UP000501991">
    <property type="component" value="Chromosome"/>
</dbReference>
<dbReference type="GO" id="GO:0005524">
    <property type="term" value="F:ATP binding"/>
    <property type="evidence" value="ECO:0007669"/>
    <property type="project" value="UniProtKB-KW"/>
</dbReference>
<accession>A0A6C1B6E5</accession>
<dbReference type="Pfam" id="PF16326">
    <property type="entry name" value="ABC_tran_CTD"/>
    <property type="match status" value="1"/>
</dbReference>
<dbReference type="InterPro" id="IPR032524">
    <property type="entry name" value="ABC_tran_C"/>
</dbReference>
<keyword evidence="7" id="KW-0175">Coiled coil</keyword>
<dbReference type="InterPro" id="IPR017871">
    <property type="entry name" value="ABC_transporter-like_CS"/>
</dbReference>
<dbReference type="SMART" id="SM00382">
    <property type="entry name" value="AAA"/>
    <property type="match status" value="2"/>
</dbReference>
<dbReference type="PANTHER" id="PTHR19211:SF14">
    <property type="entry name" value="ATP-BINDING CASSETTE SUB-FAMILY F MEMBER 1"/>
    <property type="match status" value="1"/>
</dbReference>
<keyword evidence="1" id="KW-1003">Cell membrane</keyword>
<dbReference type="InterPro" id="IPR003593">
    <property type="entry name" value="AAA+_ATPase"/>
</dbReference>
<gene>
    <name evidence="9" type="ORF">G3580_17590</name>
</gene>
<evidence type="ECO:0000256" key="4">
    <source>
        <dbReference type="ARBA" id="ARBA00022840"/>
    </source>
</evidence>
<keyword evidence="10" id="KW-1185">Reference proteome</keyword>
<comment type="similarity">
    <text evidence="5">Belongs to the ABC transporter superfamily. ABCF family. YheS subfamily.</text>
</comment>
<feature type="coiled-coil region" evidence="7">
    <location>
        <begin position="545"/>
        <end position="630"/>
    </location>
</feature>
<dbReference type="Gene3D" id="3.40.50.300">
    <property type="entry name" value="P-loop containing nucleotide triphosphate hydrolases"/>
    <property type="match status" value="2"/>
</dbReference>
<dbReference type="PROSITE" id="PS00211">
    <property type="entry name" value="ABC_TRANSPORTER_1"/>
    <property type="match status" value="2"/>
</dbReference>
<evidence type="ECO:0000256" key="6">
    <source>
        <dbReference type="ARBA" id="ARBA00069073"/>
    </source>
</evidence>
<feature type="domain" description="ABC transporter" evidence="8">
    <location>
        <begin position="2"/>
        <end position="246"/>
    </location>
</feature>
<proteinExistence type="inferred from homology"/>
<dbReference type="RefSeq" id="WP_173767705.1">
    <property type="nucleotide sequence ID" value="NZ_CP048836.1"/>
</dbReference>
<dbReference type="InterPro" id="IPR032781">
    <property type="entry name" value="ABC_tran_Xtn"/>
</dbReference>
<dbReference type="PROSITE" id="PS50893">
    <property type="entry name" value="ABC_TRANSPORTER_2"/>
    <property type="match status" value="2"/>
</dbReference>
<evidence type="ECO:0000256" key="5">
    <source>
        <dbReference type="ARBA" id="ARBA00061571"/>
    </source>
</evidence>
<dbReference type="FunFam" id="3.40.50.300:FF:002053">
    <property type="entry name" value="ABC transporter ATP-binding protein"/>
    <property type="match status" value="1"/>
</dbReference>
<dbReference type="FunFam" id="3.40.50.300:FF:000011">
    <property type="entry name" value="Putative ABC transporter ATP-binding component"/>
    <property type="match status" value="1"/>
</dbReference>
<evidence type="ECO:0000256" key="7">
    <source>
        <dbReference type="SAM" id="Coils"/>
    </source>
</evidence>
<keyword evidence="3" id="KW-0547">Nucleotide-binding</keyword>
<sequence>MIQFRALRLARGAKVLVDEATVQIHPGWKVGLTGANGCGKSSLFALLRGQLHPDRGDCELPPGWVIAHVAQETPALERSALDYVLDGDAELRRIETDLAEAEAAHAGERIGELHGRLQEIDGYSAPARAATLLDGLGFAPGDAERSVADFSGGWRMRLNLAQALMCRSDLLLLDEPTNHLDLDAVIWLEQWLRDYRGTLLLISHDRVFLDAVVGHIAHVEQQRLTLYSGGYSEFERQRAERLAQQQALFDKQQRERAHLQKYVDRFRAKATKARQAQSRIKALERMELISAAHVDTPFSFAFRPAPAAPDPLITLDEVAVGYEDKTVLADVRLTLRPGERVGLLGRNGAGKSTLIKLLAGQLAPRAGRRSDGKGLAIGYFAQHQLETLRPDESPLQHLMRVDPGAREQDLRNYLGGFDFRGEKDGVASGASVSTPCGPFSGGEKSRLALALMIWQQPNLLLLDEPTNHLDLEMRHALTLALQDFDGAMVLVSHDRALLAATCDRFVLVDGGRVQPFDGDLDDYRDWLSAQRAQAMAAAACPTRSADKAQRKAEREQATAERKAALAARRPLLKEAEQLEKKLAAWQGEKDLLDTRLADPGLYADPDSALLQDLLKRQAQLVADMEVAELRWLEVHELLETMEAPSGG</sequence>
<dbReference type="KEGG" id="azq:G3580_17590"/>
<keyword evidence="1" id="KW-0472">Membrane</keyword>
<evidence type="ECO:0000259" key="8">
    <source>
        <dbReference type="PROSITE" id="PS50893"/>
    </source>
</evidence>
<keyword evidence="2" id="KW-0677">Repeat</keyword>
<evidence type="ECO:0000256" key="1">
    <source>
        <dbReference type="ARBA" id="ARBA00022475"/>
    </source>
</evidence>
<feature type="domain" description="ABC transporter" evidence="8">
    <location>
        <begin position="313"/>
        <end position="535"/>
    </location>
</feature>
<dbReference type="InterPro" id="IPR050611">
    <property type="entry name" value="ABCF"/>
</dbReference>
<protein>
    <recommendedName>
        <fullName evidence="6">Probable ATP-binding protein YheS</fullName>
    </recommendedName>
</protein>
<dbReference type="GO" id="GO:0003677">
    <property type="term" value="F:DNA binding"/>
    <property type="evidence" value="ECO:0007669"/>
    <property type="project" value="InterPro"/>
</dbReference>
<evidence type="ECO:0000313" key="9">
    <source>
        <dbReference type="EMBL" id="QID19271.1"/>
    </source>
</evidence>
<keyword evidence="4 9" id="KW-0067">ATP-binding</keyword>
<name>A0A6C1B6E5_9RHOO</name>
<evidence type="ECO:0000256" key="3">
    <source>
        <dbReference type="ARBA" id="ARBA00022741"/>
    </source>
</evidence>
<dbReference type="PANTHER" id="PTHR19211">
    <property type="entry name" value="ATP-BINDING TRANSPORT PROTEIN-RELATED"/>
    <property type="match status" value="1"/>
</dbReference>
<dbReference type="AlphaFoldDB" id="A0A6C1B6E5"/>
<evidence type="ECO:0000256" key="2">
    <source>
        <dbReference type="ARBA" id="ARBA00022737"/>
    </source>
</evidence>
<dbReference type="EMBL" id="CP048836">
    <property type="protein sequence ID" value="QID19271.1"/>
    <property type="molecule type" value="Genomic_DNA"/>
</dbReference>
<dbReference type="GO" id="GO:0016887">
    <property type="term" value="F:ATP hydrolysis activity"/>
    <property type="evidence" value="ECO:0007669"/>
    <property type="project" value="InterPro"/>
</dbReference>
<dbReference type="InterPro" id="IPR003439">
    <property type="entry name" value="ABC_transporter-like_ATP-bd"/>
</dbReference>
<dbReference type="InterPro" id="IPR027417">
    <property type="entry name" value="P-loop_NTPase"/>
</dbReference>